<gene>
    <name evidence="1" type="ORF">MC7420_8130</name>
</gene>
<dbReference type="STRING" id="118168.MC7420_8130"/>
<accession>B4W529</accession>
<reference evidence="1 2" key="1">
    <citation type="submission" date="2008-07" db="EMBL/GenBank/DDBJ databases">
        <authorList>
            <person name="Tandeau de Marsac N."/>
            <person name="Ferriera S."/>
            <person name="Johnson J."/>
            <person name="Kravitz S."/>
            <person name="Beeson K."/>
            <person name="Sutton G."/>
            <person name="Rogers Y.-H."/>
            <person name="Friedman R."/>
            <person name="Frazier M."/>
            <person name="Venter J.C."/>
        </authorList>
    </citation>
    <scope>NUCLEOTIDE SEQUENCE [LARGE SCALE GENOMIC DNA]</scope>
    <source>
        <strain evidence="1 2">PCC 7420</strain>
    </source>
</reference>
<name>B4W529_9CYAN</name>
<keyword evidence="2" id="KW-1185">Reference proteome</keyword>
<organism evidence="1 2">
    <name type="scientific">Coleofasciculus chthonoplastes PCC 7420</name>
    <dbReference type="NCBI Taxonomy" id="118168"/>
    <lineage>
        <taxon>Bacteria</taxon>
        <taxon>Bacillati</taxon>
        <taxon>Cyanobacteriota</taxon>
        <taxon>Cyanophyceae</taxon>
        <taxon>Coleofasciculales</taxon>
        <taxon>Coleofasciculaceae</taxon>
        <taxon>Coleofasciculus</taxon>
    </lineage>
</organism>
<evidence type="ECO:0000313" key="1">
    <source>
        <dbReference type="EMBL" id="EDX70702.1"/>
    </source>
</evidence>
<protein>
    <submittedName>
        <fullName evidence="1">Uncharacterized protein</fullName>
    </submittedName>
</protein>
<evidence type="ECO:0000313" key="2">
    <source>
        <dbReference type="Proteomes" id="UP000003835"/>
    </source>
</evidence>
<dbReference type="Proteomes" id="UP000003835">
    <property type="component" value="Unassembled WGS sequence"/>
</dbReference>
<proteinExistence type="predicted"/>
<sequence length="37" mass="4241">MTVLFSVWKRDVSDRVDVLCNLILNLDKTYGSDITIP</sequence>
<dbReference type="EMBL" id="DS989883">
    <property type="protein sequence ID" value="EDX70702.1"/>
    <property type="molecule type" value="Genomic_DNA"/>
</dbReference>
<dbReference type="HOGENOM" id="CLU_3342530_0_0_3"/>
<dbReference type="AlphaFoldDB" id="B4W529"/>